<dbReference type="EMBL" id="BPLR01002859">
    <property type="protein sequence ID" value="GIX78665.1"/>
    <property type="molecule type" value="Genomic_DNA"/>
</dbReference>
<name>A0AAV4N498_CAEEX</name>
<reference evidence="1 2" key="1">
    <citation type="submission" date="2021-06" db="EMBL/GenBank/DDBJ databases">
        <title>Caerostris extrusa draft genome.</title>
        <authorList>
            <person name="Kono N."/>
            <person name="Arakawa K."/>
        </authorList>
    </citation>
    <scope>NUCLEOTIDE SEQUENCE [LARGE SCALE GENOMIC DNA]</scope>
</reference>
<comment type="caution">
    <text evidence="1">The sequence shown here is derived from an EMBL/GenBank/DDBJ whole genome shotgun (WGS) entry which is preliminary data.</text>
</comment>
<keyword evidence="2" id="KW-1185">Reference proteome</keyword>
<gene>
    <name evidence="1" type="ORF">CEXT_677671</name>
</gene>
<dbReference type="AlphaFoldDB" id="A0AAV4N498"/>
<evidence type="ECO:0000313" key="1">
    <source>
        <dbReference type="EMBL" id="GIX78665.1"/>
    </source>
</evidence>
<protein>
    <submittedName>
        <fullName evidence="1">Uncharacterized protein</fullName>
    </submittedName>
</protein>
<proteinExistence type="predicted"/>
<sequence length="96" mass="11174">MNFIIYLEPFVYELTIYIPENGSFEDAENAFAKVRIEPLFILEETGQSSASSRLIFDLEWVFNEDAENAFAKVRIEPSFHLGRDRSLHFCDIKAHI</sequence>
<organism evidence="1 2">
    <name type="scientific">Caerostris extrusa</name>
    <name type="common">Bark spider</name>
    <name type="synonym">Caerostris bankana</name>
    <dbReference type="NCBI Taxonomy" id="172846"/>
    <lineage>
        <taxon>Eukaryota</taxon>
        <taxon>Metazoa</taxon>
        <taxon>Ecdysozoa</taxon>
        <taxon>Arthropoda</taxon>
        <taxon>Chelicerata</taxon>
        <taxon>Arachnida</taxon>
        <taxon>Araneae</taxon>
        <taxon>Araneomorphae</taxon>
        <taxon>Entelegynae</taxon>
        <taxon>Araneoidea</taxon>
        <taxon>Araneidae</taxon>
        <taxon>Caerostris</taxon>
    </lineage>
</organism>
<accession>A0AAV4N498</accession>
<dbReference type="Proteomes" id="UP001054945">
    <property type="component" value="Unassembled WGS sequence"/>
</dbReference>
<evidence type="ECO:0000313" key="2">
    <source>
        <dbReference type="Proteomes" id="UP001054945"/>
    </source>
</evidence>